<dbReference type="EMBL" id="BAABBN010000017">
    <property type="protein sequence ID" value="GAA3943773.1"/>
    <property type="molecule type" value="Genomic_DNA"/>
</dbReference>
<dbReference type="Gene3D" id="3.30.465.10">
    <property type="match status" value="1"/>
</dbReference>
<dbReference type="PROSITE" id="PS51387">
    <property type="entry name" value="FAD_PCMH"/>
    <property type="match status" value="1"/>
</dbReference>
<dbReference type="Gene3D" id="3.30.70.2520">
    <property type="match status" value="1"/>
</dbReference>
<comment type="caution">
    <text evidence="4">The sequence shown here is derived from an EMBL/GenBank/DDBJ whole genome shotgun (WGS) entry which is preliminary data.</text>
</comment>
<dbReference type="Proteomes" id="UP001501565">
    <property type="component" value="Unassembled WGS sequence"/>
</dbReference>
<proteinExistence type="predicted"/>
<dbReference type="PIRSF" id="PIRSF000136">
    <property type="entry name" value="LGO_GLO"/>
    <property type="match status" value="1"/>
</dbReference>
<accession>A0ABP7NF04</accession>
<dbReference type="PANTHER" id="PTHR43762:SF1">
    <property type="entry name" value="D-ARABINONO-1,4-LACTONE OXIDASE"/>
    <property type="match status" value="1"/>
</dbReference>
<evidence type="ECO:0000256" key="2">
    <source>
        <dbReference type="ARBA" id="ARBA00023002"/>
    </source>
</evidence>
<dbReference type="InterPro" id="IPR010031">
    <property type="entry name" value="FAD_lactone_oxidase-like"/>
</dbReference>
<evidence type="ECO:0000256" key="1">
    <source>
        <dbReference type="ARBA" id="ARBA00022827"/>
    </source>
</evidence>
<feature type="domain" description="FAD-binding PCMH-type" evidence="3">
    <location>
        <begin position="33"/>
        <end position="200"/>
    </location>
</feature>
<keyword evidence="1" id="KW-0274">FAD</keyword>
<evidence type="ECO:0000313" key="5">
    <source>
        <dbReference type="Proteomes" id="UP001501565"/>
    </source>
</evidence>
<dbReference type="Pfam" id="PF04030">
    <property type="entry name" value="ALO"/>
    <property type="match status" value="1"/>
</dbReference>
<sequence length="448" mass="50460">MIIRMSHFDSIEHITSDLPDSPKGQWQNWSANQKSLPNEVFQPVSTSELASFLKNYTGKLRVVGSGHSFSPLVNTCDTLVSLNQMTGLIGQDNDLQTARVMAGTPLHKLGPLLESIDQGMINLGDIDHQSIAGATATGTHGTGASLPCLSDLVKSMTLITLDGSVIECSSAHNKSLFNAARVNLGLLGIVSEIELKNRPCYQLKESIKVIPLKDALANIEQWKHDYRHVELFAFGYSDQVILKTLEITDEAPRQPKAPWISDDALLEFFCKATQKLPKLTPLVHKQIARFVKSSQRVDTSYKVFATPRTVRFTEMEYQVPAEHGPECLDKVIHQIRKNRLPALFPIEYRYVASDEIWLSPFYQRDSASISVHQYHQQPHWPLFNALEPIFDEYQGRPHWGKLHTKTGEQLATLYPQWNDFEEIRKEFDPKAQLLNPSLASIFGAEKST</sequence>
<dbReference type="Gene3D" id="3.30.43.10">
    <property type="entry name" value="Uridine Diphospho-n-acetylenolpyruvylglucosamine Reductase, domain 2"/>
    <property type="match status" value="1"/>
</dbReference>
<name>A0ABP7NF04_9GAMM</name>
<protein>
    <submittedName>
        <fullName evidence="4">D-arabinono-1,4-lactone oxidase</fullName>
    </submittedName>
</protein>
<organism evidence="4 5">
    <name type="scientific">Litoribacillus peritrichatus</name>
    <dbReference type="NCBI Taxonomy" id="718191"/>
    <lineage>
        <taxon>Bacteria</taxon>
        <taxon>Pseudomonadati</taxon>
        <taxon>Pseudomonadota</taxon>
        <taxon>Gammaproteobacteria</taxon>
        <taxon>Oceanospirillales</taxon>
        <taxon>Oceanospirillaceae</taxon>
        <taxon>Litoribacillus</taxon>
    </lineage>
</organism>
<dbReference type="InterPro" id="IPR007173">
    <property type="entry name" value="ALO_C"/>
</dbReference>
<dbReference type="InterPro" id="IPR036318">
    <property type="entry name" value="FAD-bd_PCMH-like_sf"/>
</dbReference>
<reference evidence="5" key="1">
    <citation type="journal article" date="2019" name="Int. J. Syst. Evol. Microbiol.">
        <title>The Global Catalogue of Microorganisms (GCM) 10K type strain sequencing project: providing services to taxonomists for standard genome sequencing and annotation.</title>
        <authorList>
            <consortium name="The Broad Institute Genomics Platform"/>
            <consortium name="The Broad Institute Genome Sequencing Center for Infectious Disease"/>
            <person name="Wu L."/>
            <person name="Ma J."/>
        </authorList>
    </citation>
    <scope>NUCLEOTIDE SEQUENCE [LARGE SCALE GENOMIC DNA]</scope>
    <source>
        <strain evidence="5">JCM 17551</strain>
    </source>
</reference>
<evidence type="ECO:0000313" key="4">
    <source>
        <dbReference type="EMBL" id="GAA3943773.1"/>
    </source>
</evidence>
<dbReference type="SUPFAM" id="SSF56176">
    <property type="entry name" value="FAD-binding/transporter-associated domain-like"/>
    <property type="match status" value="1"/>
</dbReference>
<dbReference type="InterPro" id="IPR016171">
    <property type="entry name" value="Vanillyl_alc_oxidase_C-sub2"/>
</dbReference>
<gene>
    <name evidence="4" type="ORF">GCM10022277_44450</name>
</gene>
<dbReference type="InterPro" id="IPR016166">
    <property type="entry name" value="FAD-bd_PCMH"/>
</dbReference>
<dbReference type="Pfam" id="PF01565">
    <property type="entry name" value="FAD_binding_4"/>
    <property type="match status" value="1"/>
</dbReference>
<dbReference type="Gene3D" id="1.10.45.10">
    <property type="entry name" value="Vanillyl-alcohol Oxidase, Chain A, domain 4"/>
    <property type="match status" value="1"/>
</dbReference>
<keyword evidence="5" id="KW-1185">Reference proteome</keyword>
<dbReference type="InterPro" id="IPR016167">
    <property type="entry name" value="FAD-bd_PCMH_sub1"/>
</dbReference>
<dbReference type="PANTHER" id="PTHR43762">
    <property type="entry name" value="L-GULONOLACTONE OXIDASE"/>
    <property type="match status" value="1"/>
</dbReference>
<dbReference type="InterPro" id="IPR006094">
    <property type="entry name" value="Oxid_FAD_bind_N"/>
</dbReference>
<dbReference type="InterPro" id="IPR016169">
    <property type="entry name" value="FAD-bd_PCMH_sub2"/>
</dbReference>
<evidence type="ECO:0000259" key="3">
    <source>
        <dbReference type="PROSITE" id="PS51387"/>
    </source>
</evidence>
<keyword evidence="1" id="KW-0285">Flavoprotein</keyword>
<dbReference type="NCBIfam" id="TIGR01679">
    <property type="entry name" value="bact_FAD_ox"/>
    <property type="match status" value="1"/>
</dbReference>
<keyword evidence="2" id="KW-0560">Oxidoreductase</keyword>